<proteinExistence type="predicted"/>
<protein>
    <submittedName>
        <fullName evidence="2">Uncharacterized protein</fullName>
    </submittedName>
</protein>
<feature type="compositionally biased region" description="Basic and acidic residues" evidence="1">
    <location>
        <begin position="9"/>
        <end position="19"/>
    </location>
</feature>
<evidence type="ECO:0000256" key="1">
    <source>
        <dbReference type="SAM" id="MobiDB-lite"/>
    </source>
</evidence>
<dbReference type="AlphaFoldDB" id="T1KXU6"/>
<evidence type="ECO:0000313" key="3">
    <source>
        <dbReference type="Proteomes" id="UP000015104"/>
    </source>
</evidence>
<reference evidence="3" key="1">
    <citation type="submission" date="2011-08" db="EMBL/GenBank/DDBJ databases">
        <authorList>
            <person name="Rombauts S."/>
        </authorList>
    </citation>
    <scope>NUCLEOTIDE SEQUENCE</scope>
    <source>
        <strain evidence="3">London</strain>
    </source>
</reference>
<accession>T1KXU6</accession>
<dbReference type="EnsemblMetazoa" id="tetur26g01420.1">
    <property type="protein sequence ID" value="tetur26g01420.1"/>
    <property type="gene ID" value="tetur26g01420"/>
</dbReference>
<reference evidence="2" key="2">
    <citation type="submission" date="2015-06" db="UniProtKB">
        <authorList>
            <consortium name="EnsemblMetazoa"/>
        </authorList>
    </citation>
    <scope>IDENTIFICATION</scope>
</reference>
<organism evidence="2 3">
    <name type="scientific">Tetranychus urticae</name>
    <name type="common">Two-spotted spider mite</name>
    <dbReference type="NCBI Taxonomy" id="32264"/>
    <lineage>
        <taxon>Eukaryota</taxon>
        <taxon>Metazoa</taxon>
        <taxon>Ecdysozoa</taxon>
        <taxon>Arthropoda</taxon>
        <taxon>Chelicerata</taxon>
        <taxon>Arachnida</taxon>
        <taxon>Acari</taxon>
        <taxon>Acariformes</taxon>
        <taxon>Trombidiformes</taxon>
        <taxon>Prostigmata</taxon>
        <taxon>Eleutherengona</taxon>
        <taxon>Raphignathae</taxon>
        <taxon>Tetranychoidea</taxon>
        <taxon>Tetranychidae</taxon>
        <taxon>Tetranychus</taxon>
    </lineage>
</organism>
<dbReference type="HOGENOM" id="CLU_3351694_0_0_1"/>
<name>T1KXU6_TETUR</name>
<sequence length="37" mass="4211">MMTDDGGDEHEHEHEHEHGLTSLFGVQFSKVNGFIEI</sequence>
<evidence type="ECO:0000313" key="2">
    <source>
        <dbReference type="EnsemblMetazoa" id="tetur26g01420.1"/>
    </source>
</evidence>
<dbReference type="EMBL" id="CAEY01000697">
    <property type="status" value="NOT_ANNOTATED_CDS"/>
    <property type="molecule type" value="Genomic_DNA"/>
</dbReference>
<keyword evidence="3" id="KW-1185">Reference proteome</keyword>
<feature type="region of interest" description="Disordered" evidence="1">
    <location>
        <begin position="1"/>
        <end position="22"/>
    </location>
</feature>
<dbReference type="Proteomes" id="UP000015104">
    <property type="component" value="Unassembled WGS sequence"/>
</dbReference>